<proteinExistence type="predicted"/>
<reference evidence="3 4" key="1">
    <citation type="submission" date="2016-07" db="EMBL/GenBank/DDBJ databases">
        <title>Pervasive Adenine N6-methylation of Active Genes in Fungi.</title>
        <authorList>
            <consortium name="DOE Joint Genome Institute"/>
            <person name="Mondo S.J."/>
            <person name="Dannebaum R.O."/>
            <person name="Kuo R.C."/>
            <person name="Labutti K."/>
            <person name="Haridas S."/>
            <person name="Kuo A."/>
            <person name="Salamov A."/>
            <person name="Ahrendt S.R."/>
            <person name="Lipzen A."/>
            <person name="Sullivan W."/>
            <person name="Andreopoulos W.B."/>
            <person name="Clum A."/>
            <person name="Lindquist E."/>
            <person name="Daum C."/>
            <person name="Ramamoorthy G.K."/>
            <person name="Gryganskyi A."/>
            <person name="Culley D."/>
            <person name="Magnuson J.K."/>
            <person name="James T.Y."/>
            <person name="O'Malley M.A."/>
            <person name="Stajich J.E."/>
            <person name="Spatafora J.W."/>
            <person name="Visel A."/>
            <person name="Grigoriev I.V."/>
        </authorList>
    </citation>
    <scope>NUCLEOTIDE SEQUENCE [LARGE SCALE GENOMIC DNA]</scope>
    <source>
        <strain evidence="3 4">NRRL 3301</strain>
    </source>
</reference>
<keyword evidence="4" id="KW-1185">Reference proteome</keyword>
<organism evidence="3 4">
    <name type="scientific">Hesseltinella vesiculosa</name>
    <dbReference type="NCBI Taxonomy" id="101127"/>
    <lineage>
        <taxon>Eukaryota</taxon>
        <taxon>Fungi</taxon>
        <taxon>Fungi incertae sedis</taxon>
        <taxon>Mucoromycota</taxon>
        <taxon>Mucoromycotina</taxon>
        <taxon>Mucoromycetes</taxon>
        <taxon>Mucorales</taxon>
        <taxon>Cunninghamellaceae</taxon>
        <taxon>Hesseltinella</taxon>
    </lineage>
</organism>
<name>A0A1X2GBD3_9FUNG</name>
<dbReference type="EMBL" id="MCGT01000025">
    <property type="protein sequence ID" value="ORX49871.1"/>
    <property type="molecule type" value="Genomic_DNA"/>
</dbReference>
<dbReference type="AlphaFoldDB" id="A0A1X2GBD3"/>
<feature type="region of interest" description="Disordered" evidence="1">
    <location>
        <begin position="35"/>
        <end position="64"/>
    </location>
</feature>
<protein>
    <recommendedName>
        <fullName evidence="2">Nuclear pore complex NUP2/50/61 domain-containing protein</fullName>
    </recommendedName>
</protein>
<dbReference type="InterPro" id="IPR015007">
    <property type="entry name" value="NUP2/50/61"/>
</dbReference>
<feature type="region of interest" description="Disordered" evidence="1">
    <location>
        <begin position="169"/>
        <end position="236"/>
    </location>
</feature>
<comment type="caution">
    <text evidence="3">The sequence shown here is derived from an EMBL/GenBank/DDBJ whole genome shotgun (WGS) entry which is preliminary data.</text>
</comment>
<feature type="compositionally biased region" description="Acidic residues" evidence="1">
    <location>
        <begin position="169"/>
        <end position="198"/>
    </location>
</feature>
<dbReference type="Proteomes" id="UP000242146">
    <property type="component" value="Unassembled WGS sequence"/>
</dbReference>
<accession>A0A1X2GBD3</accession>
<gene>
    <name evidence="3" type="ORF">DM01DRAFT_330628</name>
</gene>
<evidence type="ECO:0000313" key="4">
    <source>
        <dbReference type="Proteomes" id="UP000242146"/>
    </source>
</evidence>
<feature type="region of interest" description="Disordered" evidence="1">
    <location>
        <begin position="132"/>
        <end position="156"/>
    </location>
</feature>
<dbReference type="GO" id="GO:0005643">
    <property type="term" value="C:nuclear pore"/>
    <property type="evidence" value="ECO:0007669"/>
    <property type="project" value="InterPro"/>
</dbReference>
<feature type="domain" description="Nuclear pore complex NUP2/50/61" evidence="2">
    <location>
        <begin position="185"/>
        <end position="224"/>
    </location>
</feature>
<evidence type="ECO:0000256" key="1">
    <source>
        <dbReference type="SAM" id="MobiDB-lite"/>
    </source>
</evidence>
<feature type="compositionally biased region" description="Basic residues" evidence="1">
    <location>
        <begin position="211"/>
        <end position="221"/>
    </location>
</feature>
<dbReference type="Pfam" id="PF08911">
    <property type="entry name" value="NUP50"/>
    <property type="match status" value="1"/>
</dbReference>
<sequence>MLRRMTRTNVVYPVFTAYGSPDPATSPVPLAKVDIEPSRPAAPSDVEPSDPPTPAEVLPTGPPATSMVMPFVSADPRVRLCRRHRQRRARHAAFVRAFGCRPSRSQCAFALAVFFWPAPVPMDVCAPEPVPAMSAHPSEAPAIPATSSRPSAVPKGGFSFYEDDEVDYGYSDEEGEEEGEEDVEDSNEDSNEGDEDDDFPRMASAEVLATRHIKSPRRRINHGCVPSAPGRAAFSQ</sequence>
<evidence type="ECO:0000259" key="2">
    <source>
        <dbReference type="Pfam" id="PF08911"/>
    </source>
</evidence>
<evidence type="ECO:0000313" key="3">
    <source>
        <dbReference type="EMBL" id="ORX49871.1"/>
    </source>
</evidence>